<dbReference type="EMBL" id="QDGZ01000009">
    <property type="protein sequence ID" value="PVG81312.1"/>
    <property type="molecule type" value="Genomic_DNA"/>
</dbReference>
<evidence type="ECO:0000313" key="2">
    <source>
        <dbReference type="Proteomes" id="UP000246018"/>
    </source>
</evidence>
<keyword evidence="2" id="KW-1185">Reference proteome</keyword>
<gene>
    <name evidence="1" type="ORF">DDE18_19275</name>
</gene>
<dbReference type="Gene3D" id="3.30.460.40">
    <property type="match status" value="1"/>
</dbReference>
<dbReference type="Pfam" id="PF10706">
    <property type="entry name" value="Aminoglyc_resit"/>
    <property type="match status" value="1"/>
</dbReference>
<dbReference type="Proteomes" id="UP000246018">
    <property type="component" value="Unassembled WGS sequence"/>
</dbReference>
<dbReference type="InterPro" id="IPR019646">
    <property type="entry name" value="Aminoglyc_AdlTrfase"/>
</dbReference>
<evidence type="ECO:0000313" key="1">
    <source>
        <dbReference type="EMBL" id="PVG81312.1"/>
    </source>
</evidence>
<proteinExistence type="predicted"/>
<dbReference type="AlphaFoldDB" id="A0A2T8F6H2"/>
<dbReference type="InterPro" id="IPR043519">
    <property type="entry name" value="NT_sf"/>
</dbReference>
<comment type="caution">
    <text evidence="1">The sequence shown here is derived from an EMBL/GenBank/DDBJ whole genome shotgun (WGS) entry which is preliminary data.</text>
</comment>
<dbReference type="OrthoDB" id="9800567at2"/>
<name>A0A2T8F6H2_9ACTN</name>
<reference evidence="1 2" key="1">
    <citation type="submission" date="2018-04" db="EMBL/GenBank/DDBJ databases">
        <title>Genome of Nocardioides gansuensis WSJ-1.</title>
        <authorList>
            <person name="Wu S."/>
            <person name="Wang G."/>
        </authorList>
    </citation>
    <scope>NUCLEOTIDE SEQUENCE [LARGE SCALE GENOMIC DNA]</scope>
    <source>
        <strain evidence="1 2">WSJ-1</strain>
    </source>
</reference>
<protein>
    <submittedName>
        <fullName evidence="1">Amino acid transporter</fullName>
    </submittedName>
</protein>
<dbReference type="SUPFAM" id="SSF81301">
    <property type="entry name" value="Nucleotidyltransferase"/>
    <property type="match status" value="1"/>
</dbReference>
<organism evidence="1 2">
    <name type="scientific">Nocardioides gansuensis</name>
    <dbReference type="NCBI Taxonomy" id="2138300"/>
    <lineage>
        <taxon>Bacteria</taxon>
        <taxon>Bacillati</taxon>
        <taxon>Actinomycetota</taxon>
        <taxon>Actinomycetes</taxon>
        <taxon>Propionibacteriales</taxon>
        <taxon>Nocardioidaceae</taxon>
        <taxon>Nocardioides</taxon>
    </lineage>
</organism>
<accession>A0A2T8F6H2</accession>
<sequence length="156" mass="17341">MWDEVVEVLDALDRTGVRHWVGGGWGVDALVGIETRPHRDLDLAVDADDHDVCMATLAELGYTVETDWLPVRVEVAAPGDRWVDVHPVRFDARGHGLQGDPEGTHFLYPPTAFATGRLGGRTVPCLSADQQQLFHSGYELRPQDEHDLRQLATLRP</sequence>